<sequence length="295" mass="32887">MKRKNKSSISQARTAYGMITPAMLIIMGLGLFPVLFTLWFSLNDVNPGSLVTKFVGLKNYAEVMSTHAFWNSLKITLYFSVVSVIIQIILGTLTALLLNQNFKGRGFVRGIILIPWAVPTIVNANLWKWIFNANAGILNKVLLKLHLIDENIVWLGSGKLAINMIILSDTWKMLPLVIIMLLAGLQTVSNDAKEASIIDGANAWQRFKVVYFPALKPMYIVVLVLRTIQTIRVFDIVYSLTSGGPNDSTQVVSFYAYHEIFDYLHYGKGSAICVIIAVVILLLSLLYLKAGKTED</sequence>
<evidence type="ECO:0000256" key="4">
    <source>
        <dbReference type="ARBA" id="ARBA00022692"/>
    </source>
</evidence>
<evidence type="ECO:0000313" key="11">
    <source>
        <dbReference type="Proteomes" id="UP001198893"/>
    </source>
</evidence>
<keyword evidence="6 7" id="KW-0472">Membrane</keyword>
<feature type="transmembrane region" description="Helical" evidence="7">
    <location>
        <begin position="75"/>
        <end position="98"/>
    </location>
</feature>
<evidence type="ECO:0000256" key="7">
    <source>
        <dbReference type="RuleBase" id="RU363032"/>
    </source>
</evidence>
<reference evidence="9" key="2">
    <citation type="submission" date="2021-10" db="EMBL/GenBank/DDBJ databases">
        <title>Anaerobic single-cell dispensing facilitates the cultivation of human gut bacteria.</title>
        <authorList>
            <person name="Afrizal A."/>
        </authorList>
    </citation>
    <scope>NUCLEOTIDE SEQUENCE</scope>
    <source>
        <strain evidence="9">CLA-AA-H204</strain>
    </source>
</reference>
<dbReference type="Proteomes" id="UP001209666">
    <property type="component" value="Unassembled WGS sequence"/>
</dbReference>
<feature type="transmembrane region" description="Helical" evidence="7">
    <location>
        <begin position="170"/>
        <end position="188"/>
    </location>
</feature>
<comment type="subcellular location">
    <subcellularLocation>
        <location evidence="1 7">Cell membrane</location>
        <topology evidence="1 7">Multi-pass membrane protein</topology>
    </subcellularLocation>
</comment>
<dbReference type="GO" id="GO:0005886">
    <property type="term" value="C:plasma membrane"/>
    <property type="evidence" value="ECO:0007669"/>
    <property type="project" value="UniProtKB-SubCell"/>
</dbReference>
<proteinExistence type="inferred from homology"/>
<dbReference type="PROSITE" id="PS50928">
    <property type="entry name" value="ABC_TM1"/>
    <property type="match status" value="1"/>
</dbReference>
<evidence type="ECO:0000313" key="12">
    <source>
        <dbReference type="Proteomes" id="UP001209666"/>
    </source>
</evidence>
<keyword evidence="4 7" id="KW-0812">Transmembrane</keyword>
<evidence type="ECO:0000256" key="2">
    <source>
        <dbReference type="ARBA" id="ARBA00022448"/>
    </source>
</evidence>
<feature type="transmembrane region" description="Helical" evidence="7">
    <location>
        <begin position="21"/>
        <end position="42"/>
    </location>
</feature>
<evidence type="ECO:0000256" key="5">
    <source>
        <dbReference type="ARBA" id="ARBA00022989"/>
    </source>
</evidence>
<evidence type="ECO:0000313" key="9">
    <source>
        <dbReference type="EMBL" id="MCC2241165.1"/>
    </source>
</evidence>
<feature type="transmembrane region" description="Helical" evidence="7">
    <location>
        <begin position="209"/>
        <end position="228"/>
    </location>
</feature>
<gene>
    <name evidence="9" type="ORF">LKD47_02450</name>
    <name evidence="10" type="ORF">OCV43_02515</name>
</gene>
<protein>
    <submittedName>
        <fullName evidence="9">Sugar ABC transporter permease</fullName>
    </submittedName>
</protein>
<dbReference type="EMBL" id="JAOQKI010000003">
    <property type="protein sequence ID" value="MCU6716151.1"/>
    <property type="molecule type" value="Genomic_DNA"/>
</dbReference>
<organism evidence="9 11">
    <name type="scientific">Roseburia amylophila</name>
    <dbReference type="NCBI Taxonomy" id="2981794"/>
    <lineage>
        <taxon>Bacteria</taxon>
        <taxon>Bacillati</taxon>
        <taxon>Bacillota</taxon>
        <taxon>Clostridia</taxon>
        <taxon>Lachnospirales</taxon>
        <taxon>Lachnospiraceae</taxon>
        <taxon>Roseburia</taxon>
    </lineage>
</organism>
<evidence type="ECO:0000256" key="3">
    <source>
        <dbReference type="ARBA" id="ARBA00022475"/>
    </source>
</evidence>
<dbReference type="PANTHER" id="PTHR43005">
    <property type="entry name" value="BLR7065 PROTEIN"/>
    <property type="match status" value="1"/>
</dbReference>
<feature type="transmembrane region" description="Helical" evidence="7">
    <location>
        <begin position="269"/>
        <end position="288"/>
    </location>
</feature>
<keyword evidence="5 7" id="KW-1133">Transmembrane helix</keyword>
<comment type="caution">
    <text evidence="9">The sequence shown here is derived from an EMBL/GenBank/DDBJ whole genome shotgun (WGS) entry which is preliminary data.</text>
</comment>
<dbReference type="EMBL" id="JAJEQW010000002">
    <property type="protein sequence ID" value="MCC2241165.1"/>
    <property type="molecule type" value="Genomic_DNA"/>
</dbReference>
<accession>A0AAW4WEJ9</accession>
<dbReference type="InterPro" id="IPR035906">
    <property type="entry name" value="MetI-like_sf"/>
</dbReference>
<dbReference type="AlphaFoldDB" id="A0AAW4WEJ9"/>
<evidence type="ECO:0000259" key="8">
    <source>
        <dbReference type="PROSITE" id="PS50928"/>
    </source>
</evidence>
<comment type="similarity">
    <text evidence="7">Belongs to the binding-protein-dependent transport system permease family.</text>
</comment>
<dbReference type="InterPro" id="IPR000515">
    <property type="entry name" value="MetI-like"/>
</dbReference>
<reference evidence="10" key="3">
    <citation type="submission" date="2022-09" db="EMBL/GenBank/DDBJ databases">
        <authorList>
            <person name="Hitch T.C.A."/>
        </authorList>
    </citation>
    <scope>NUCLEOTIDE SEQUENCE</scope>
    <source>
        <strain evidence="10">Sanger_19</strain>
    </source>
</reference>
<name>A0AAW4WEJ9_9FIRM</name>
<keyword evidence="2 7" id="KW-0813">Transport</keyword>
<evidence type="ECO:0000256" key="6">
    <source>
        <dbReference type="ARBA" id="ARBA00023136"/>
    </source>
</evidence>
<dbReference type="Proteomes" id="UP001198893">
    <property type="component" value="Unassembled WGS sequence"/>
</dbReference>
<evidence type="ECO:0000313" key="10">
    <source>
        <dbReference type="EMBL" id="MCU6716151.1"/>
    </source>
</evidence>
<feature type="transmembrane region" description="Helical" evidence="7">
    <location>
        <begin position="110"/>
        <end position="130"/>
    </location>
</feature>
<dbReference type="Gene3D" id="1.10.3720.10">
    <property type="entry name" value="MetI-like"/>
    <property type="match status" value="1"/>
</dbReference>
<dbReference type="RefSeq" id="WP_022243666.1">
    <property type="nucleotide sequence ID" value="NZ_JAJEQW010000002.1"/>
</dbReference>
<dbReference type="GO" id="GO:0055085">
    <property type="term" value="P:transmembrane transport"/>
    <property type="evidence" value="ECO:0007669"/>
    <property type="project" value="InterPro"/>
</dbReference>
<reference evidence="10 12" key="1">
    <citation type="journal article" date="2021" name="ISME Commun">
        <title>Automated analysis of genomic sequences facilitates high-throughput and comprehensive description of bacteria.</title>
        <authorList>
            <person name="Hitch T.C.A."/>
        </authorList>
    </citation>
    <scope>NUCLEOTIDE SEQUENCE [LARGE SCALE GENOMIC DNA]</scope>
    <source>
        <strain evidence="10 12">Sanger_19</strain>
    </source>
</reference>
<dbReference type="Pfam" id="PF00528">
    <property type="entry name" value="BPD_transp_1"/>
    <property type="match status" value="1"/>
</dbReference>
<feature type="domain" description="ABC transmembrane type-1" evidence="8">
    <location>
        <begin position="73"/>
        <end position="287"/>
    </location>
</feature>
<keyword evidence="12" id="KW-1185">Reference proteome</keyword>
<dbReference type="PANTHER" id="PTHR43005:SF1">
    <property type="entry name" value="SPERMIDINE_PUTRESCINE TRANSPORT SYSTEM PERMEASE PROTEIN"/>
    <property type="match status" value="1"/>
</dbReference>
<keyword evidence="3" id="KW-1003">Cell membrane</keyword>
<dbReference type="SUPFAM" id="SSF161098">
    <property type="entry name" value="MetI-like"/>
    <property type="match status" value="1"/>
</dbReference>
<evidence type="ECO:0000256" key="1">
    <source>
        <dbReference type="ARBA" id="ARBA00004651"/>
    </source>
</evidence>
<dbReference type="CDD" id="cd06261">
    <property type="entry name" value="TM_PBP2"/>
    <property type="match status" value="1"/>
</dbReference>